<dbReference type="InterPro" id="IPR036850">
    <property type="entry name" value="NDK-like_dom_sf"/>
</dbReference>
<evidence type="ECO:0000256" key="6">
    <source>
        <dbReference type="ARBA" id="ARBA00022679"/>
    </source>
</evidence>
<evidence type="ECO:0000256" key="12">
    <source>
        <dbReference type="ARBA" id="ARBA00023080"/>
    </source>
</evidence>
<feature type="active site" description="Pros-phosphohistidine intermediate" evidence="13">
    <location>
        <position position="127"/>
    </location>
</feature>
<dbReference type="Proteomes" id="UP001596145">
    <property type="component" value="Unassembled WGS sequence"/>
</dbReference>
<dbReference type="SUPFAM" id="SSF54919">
    <property type="entry name" value="Nucleoside diphosphate kinase, NDK"/>
    <property type="match status" value="1"/>
</dbReference>
<comment type="caution">
    <text evidence="16">The sequence shown here is derived from an EMBL/GenBank/DDBJ whole genome shotgun (WGS) entry which is preliminary data.</text>
</comment>
<reference evidence="16 17" key="1">
    <citation type="journal article" date="2019" name="Int. J. Syst. Evol. Microbiol.">
        <title>The Global Catalogue of Microorganisms (GCM) 10K type strain sequencing project: providing services to taxonomists for standard genome sequencing and annotation.</title>
        <authorList>
            <consortium name="The Broad Institute Genomics Platform"/>
            <consortium name="The Broad Institute Genome Sequencing Center for Infectious Disease"/>
            <person name="Wu L."/>
            <person name="Ma J."/>
        </authorList>
    </citation>
    <scope>NUCLEOTIDE SEQUENCE [LARGE SCALE GENOMIC DNA]</scope>
    <source>
        <strain evidence="16 17">CGMCC 1.16026</strain>
    </source>
</reference>
<keyword evidence="17" id="KW-1185">Reference proteome</keyword>
<keyword evidence="11" id="KW-0460">Magnesium</keyword>
<feature type="binding site" evidence="13">
    <location>
        <position position="87"/>
    </location>
    <ligand>
        <name>ATP</name>
        <dbReference type="ChEBI" id="CHEBI:30616"/>
    </ligand>
</feature>
<comment type="similarity">
    <text evidence="2 13 14">Belongs to the NDK family.</text>
</comment>
<keyword evidence="5" id="KW-0597">Phosphoprotein</keyword>
<dbReference type="Pfam" id="PF00334">
    <property type="entry name" value="NDK"/>
    <property type="match status" value="1"/>
</dbReference>
<organism evidence="16 17">
    <name type="scientific">Halorubrum glutamatedens</name>
    <dbReference type="NCBI Taxonomy" id="2707018"/>
    <lineage>
        <taxon>Archaea</taxon>
        <taxon>Methanobacteriati</taxon>
        <taxon>Methanobacteriota</taxon>
        <taxon>Stenosarchaea group</taxon>
        <taxon>Halobacteria</taxon>
        <taxon>Halobacteriales</taxon>
        <taxon>Haloferacaceae</taxon>
        <taxon>Halorubrum</taxon>
    </lineage>
</organism>
<accession>A0ABD5QND1</accession>
<keyword evidence="6" id="KW-0808">Transferase</keyword>
<gene>
    <name evidence="16" type="ORF">ACFPJA_02095</name>
</gene>
<evidence type="ECO:0000256" key="5">
    <source>
        <dbReference type="ARBA" id="ARBA00022553"/>
    </source>
</evidence>
<keyword evidence="12" id="KW-0546">Nucleotide metabolism</keyword>
<feature type="binding site" evidence="13">
    <location>
        <position position="11"/>
    </location>
    <ligand>
        <name>ATP</name>
        <dbReference type="ChEBI" id="CHEBI:30616"/>
    </ligand>
</feature>
<evidence type="ECO:0000313" key="16">
    <source>
        <dbReference type="EMBL" id="MFC5133521.1"/>
    </source>
</evidence>
<evidence type="ECO:0000256" key="11">
    <source>
        <dbReference type="ARBA" id="ARBA00022842"/>
    </source>
</evidence>
<evidence type="ECO:0000256" key="8">
    <source>
        <dbReference type="ARBA" id="ARBA00022741"/>
    </source>
</evidence>
<keyword evidence="7" id="KW-0479">Metal-binding</keyword>
<sequence length="160" mass="17950">MAVERTLVLVKPDGVQRGLIPDILERFQTAGLELLGLELTYPSEDRIAQHYEEHHDEDFYPTLLDYMVDQPVIAVAYEGVEAVSTARKLVGDTEPHNAAPGTIRGDHAHITTQHANNEAKPVKNLVHAAEDRDAAERELNLWFDEGDLRPVGRLDTTHIR</sequence>
<dbReference type="Gene3D" id="3.30.70.141">
    <property type="entry name" value="Nucleoside diphosphate kinase-like domain"/>
    <property type="match status" value="1"/>
</dbReference>
<evidence type="ECO:0000256" key="14">
    <source>
        <dbReference type="RuleBase" id="RU004011"/>
    </source>
</evidence>
<proteinExistence type="inferred from homology"/>
<dbReference type="InterPro" id="IPR034907">
    <property type="entry name" value="NDK-like_dom"/>
</dbReference>
<evidence type="ECO:0000256" key="7">
    <source>
        <dbReference type="ARBA" id="ARBA00022723"/>
    </source>
</evidence>
<evidence type="ECO:0000256" key="1">
    <source>
        <dbReference type="ARBA" id="ARBA00001946"/>
    </source>
</evidence>
<dbReference type="FunFam" id="3.30.70.141:FF:000003">
    <property type="entry name" value="Nucleoside diphosphate kinase"/>
    <property type="match status" value="1"/>
</dbReference>
<comment type="cofactor">
    <cofactor evidence="1">
        <name>Mg(2+)</name>
        <dbReference type="ChEBI" id="CHEBI:18420"/>
    </cofactor>
</comment>
<evidence type="ECO:0000256" key="2">
    <source>
        <dbReference type="ARBA" id="ARBA00008142"/>
    </source>
</evidence>
<keyword evidence="10" id="KW-0067">ATP-binding</keyword>
<evidence type="ECO:0000313" key="17">
    <source>
        <dbReference type="Proteomes" id="UP001596145"/>
    </source>
</evidence>
<evidence type="ECO:0000256" key="4">
    <source>
        <dbReference type="ARBA" id="ARBA00017632"/>
    </source>
</evidence>
<feature type="domain" description="Nucleoside diphosphate kinase-like" evidence="15">
    <location>
        <begin position="3"/>
        <end position="150"/>
    </location>
</feature>
<keyword evidence="9 16" id="KW-0418">Kinase</keyword>
<keyword evidence="8" id="KW-0547">Nucleotide-binding</keyword>
<evidence type="ECO:0000256" key="3">
    <source>
        <dbReference type="ARBA" id="ARBA00012966"/>
    </source>
</evidence>
<evidence type="ECO:0000256" key="10">
    <source>
        <dbReference type="ARBA" id="ARBA00022840"/>
    </source>
</evidence>
<dbReference type="GO" id="GO:0046872">
    <property type="term" value="F:metal ion binding"/>
    <property type="evidence" value="ECO:0007669"/>
    <property type="project" value="UniProtKB-KW"/>
</dbReference>
<dbReference type="PANTHER" id="PTHR11349">
    <property type="entry name" value="NUCLEOSIDE DIPHOSPHATE KINASE"/>
    <property type="match status" value="1"/>
</dbReference>
<dbReference type="SMART" id="SM00562">
    <property type="entry name" value="NDK"/>
    <property type="match status" value="1"/>
</dbReference>
<dbReference type="GO" id="GO:0005524">
    <property type="term" value="F:ATP binding"/>
    <property type="evidence" value="ECO:0007669"/>
    <property type="project" value="UniProtKB-KW"/>
</dbReference>
<dbReference type="EMBL" id="JBHSKV010000001">
    <property type="protein sequence ID" value="MFC5133521.1"/>
    <property type="molecule type" value="Genomic_DNA"/>
</dbReference>
<dbReference type="PRINTS" id="PR01243">
    <property type="entry name" value="NUCDPKINASE"/>
</dbReference>
<evidence type="ECO:0000256" key="9">
    <source>
        <dbReference type="ARBA" id="ARBA00022777"/>
    </source>
</evidence>
<protein>
    <recommendedName>
        <fullName evidence="4">Nucleoside diphosphate kinase</fullName>
        <ecNumber evidence="3">2.7.4.6</ecNumber>
    </recommendedName>
</protein>
<dbReference type="GO" id="GO:0004550">
    <property type="term" value="F:nucleoside diphosphate kinase activity"/>
    <property type="evidence" value="ECO:0007669"/>
    <property type="project" value="UniProtKB-EC"/>
</dbReference>
<feature type="binding site" evidence="13">
    <location>
        <position position="124"/>
    </location>
    <ligand>
        <name>ATP</name>
        <dbReference type="ChEBI" id="CHEBI:30616"/>
    </ligand>
</feature>
<feature type="binding site" evidence="13">
    <location>
        <position position="59"/>
    </location>
    <ligand>
        <name>ATP</name>
        <dbReference type="ChEBI" id="CHEBI:30616"/>
    </ligand>
</feature>
<dbReference type="EC" id="2.7.4.6" evidence="3"/>
<dbReference type="AlphaFoldDB" id="A0ABD5QND1"/>
<evidence type="ECO:0000259" key="15">
    <source>
        <dbReference type="SMART" id="SM00562"/>
    </source>
</evidence>
<dbReference type="GO" id="GO:0009117">
    <property type="term" value="P:nucleotide metabolic process"/>
    <property type="evidence" value="ECO:0007669"/>
    <property type="project" value="UniProtKB-KW"/>
</dbReference>
<name>A0ABD5QND1_9EURY</name>
<evidence type="ECO:0000256" key="13">
    <source>
        <dbReference type="PROSITE-ProRule" id="PRU00706"/>
    </source>
</evidence>
<feature type="binding site" evidence="13">
    <location>
        <position position="104"/>
    </location>
    <ligand>
        <name>ATP</name>
        <dbReference type="ChEBI" id="CHEBI:30616"/>
    </ligand>
</feature>
<dbReference type="InterPro" id="IPR001564">
    <property type="entry name" value="Nucleoside_diP_kinase"/>
</dbReference>
<dbReference type="PROSITE" id="PS51374">
    <property type="entry name" value="NDPK_LIKE"/>
    <property type="match status" value="1"/>
</dbReference>
<feature type="binding site" evidence="13">
    <location>
        <position position="93"/>
    </location>
    <ligand>
        <name>ATP</name>
        <dbReference type="ChEBI" id="CHEBI:30616"/>
    </ligand>
</feature>
<dbReference type="RefSeq" id="WP_122103821.1">
    <property type="nucleotide sequence ID" value="NZ_JBHSKV010000001.1"/>
</dbReference>